<feature type="region of interest" description="Disordered" evidence="7">
    <location>
        <begin position="349"/>
        <end position="373"/>
    </location>
</feature>
<dbReference type="InterPro" id="IPR000571">
    <property type="entry name" value="Znf_CCCH"/>
</dbReference>
<dbReference type="AlphaFoldDB" id="A0A0P1AFB9"/>
<feature type="compositionally biased region" description="Basic and acidic residues" evidence="7">
    <location>
        <begin position="228"/>
        <end position="243"/>
    </location>
</feature>
<name>A0A0P1AFB9_PLAHL</name>
<evidence type="ECO:0000256" key="2">
    <source>
        <dbReference type="ARBA" id="ARBA00022771"/>
    </source>
</evidence>
<feature type="region of interest" description="Disordered" evidence="7">
    <location>
        <begin position="208"/>
        <end position="250"/>
    </location>
</feature>
<evidence type="ECO:0000313" key="11">
    <source>
        <dbReference type="Proteomes" id="UP000054928"/>
    </source>
</evidence>
<feature type="domain" description="RRM" evidence="8">
    <location>
        <begin position="7"/>
        <end position="84"/>
    </location>
</feature>
<keyword evidence="11" id="KW-1185">Reference proteome</keyword>
<dbReference type="Gene3D" id="3.30.70.330">
    <property type="match status" value="1"/>
</dbReference>
<protein>
    <submittedName>
        <fullName evidence="10">Zinc finger ccch domain-containing protein 42</fullName>
    </submittedName>
</protein>
<dbReference type="OMA" id="KRPCWLL"/>
<feature type="zinc finger region" description="C3H1-type" evidence="6">
    <location>
        <begin position="130"/>
        <end position="153"/>
    </location>
</feature>
<dbReference type="STRING" id="4781.A0A0P1AFB9"/>
<keyword evidence="2 6" id="KW-0863">Zinc-finger</keyword>
<evidence type="ECO:0000256" key="6">
    <source>
        <dbReference type="PROSITE-ProRule" id="PRU00723"/>
    </source>
</evidence>
<dbReference type="GO" id="GO:0008270">
    <property type="term" value="F:zinc ion binding"/>
    <property type="evidence" value="ECO:0007669"/>
    <property type="project" value="UniProtKB-KW"/>
</dbReference>
<dbReference type="RefSeq" id="XP_024576153.1">
    <property type="nucleotide sequence ID" value="XM_024725369.1"/>
</dbReference>
<evidence type="ECO:0000256" key="3">
    <source>
        <dbReference type="ARBA" id="ARBA00022833"/>
    </source>
</evidence>
<dbReference type="SMART" id="SM00360">
    <property type="entry name" value="RRM"/>
    <property type="match status" value="1"/>
</dbReference>
<feature type="zinc finger region" description="C3H1-type" evidence="6">
    <location>
        <begin position="169"/>
        <end position="196"/>
    </location>
</feature>
<keyword evidence="1 6" id="KW-0479">Metal-binding</keyword>
<dbReference type="InterPro" id="IPR052462">
    <property type="entry name" value="SLIRP/GR-RBP-like"/>
</dbReference>
<feature type="compositionally biased region" description="Polar residues" evidence="7">
    <location>
        <begin position="208"/>
        <end position="222"/>
    </location>
</feature>
<dbReference type="Pfam" id="PF00076">
    <property type="entry name" value="RRM_1"/>
    <property type="match status" value="1"/>
</dbReference>
<feature type="domain" description="C3H1-type" evidence="9">
    <location>
        <begin position="97"/>
        <end position="124"/>
    </location>
</feature>
<dbReference type="Gene3D" id="4.10.1000.10">
    <property type="entry name" value="Zinc finger, CCCH-type"/>
    <property type="match status" value="2"/>
</dbReference>
<keyword evidence="4 5" id="KW-0694">RNA-binding</keyword>
<dbReference type="InterPro" id="IPR036855">
    <property type="entry name" value="Znf_CCCH_sf"/>
</dbReference>
<keyword evidence="3 6" id="KW-0862">Zinc</keyword>
<dbReference type="SUPFAM" id="SSF54928">
    <property type="entry name" value="RNA-binding domain, RBD"/>
    <property type="match status" value="1"/>
</dbReference>
<feature type="compositionally biased region" description="Basic residues" evidence="7">
    <location>
        <begin position="362"/>
        <end position="373"/>
    </location>
</feature>
<dbReference type="Pfam" id="PF00642">
    <property type="entry name" value="zf-CCCH"/>
    <property type="match status" value="1"/>
</dbReference>
<dbReference type="PROSITE" id="PS50103">
    <property type="entry name" value="ZF_C3H1"/>
    <property type="match status" value="3"/>
</dbReference>
<sequence>MRSNDSQKLIVVGIPKSLDDAQLSELFSKFGAVAEAKVVLDASKMSRGFGFVTFTAASSMRAAIKGMNKKVVQGRTLNVRQLVPKDEFQSQKKEVPDASKRPCWLLRKGKCMKGANCPFSHTIESGEFGNCFEFVQTGGCKRGDQCKFSHPQKEENEKETNEDNIDVKIVGKRLCYSFQNGRCHRGKTCMFLHELLTNKNIKENLKETTQPLKQSLNQSNLGQKRRRMQDDKETAEEPLKLEEPDVGSPAVQETTITNQEQQKFKQIKEKTVRLKKFEWKAKQQVMKMDSRDFLDKNDDSPDNDDEKQEVEQRPIKKMKKEKIDMGAAFDNISDGEFDSACDGKKEIVNKETMRANREKMKQNRRSKRKAKKTALMKLKTKNAIEL</sequence>
<evidence type="ECO:0000256" key="1">
    <source>
        <dbReference type="ARBA" id="ARBA00022723"/>
    </source>
</evidence>
<dbReference type="InterPro" id="IPR000504">
    <property type="entry name" value="RRM_dom"/>
</dbReference>
<dbReference type="SUPFAM" id="SSF90229">
    <property type="entry name" value="CCCH zinc finger"/>
    <property type="match status" value="1"/>
</dbReference>
<dbReference type="SMART" id="SM00356">
    <property type="entry name" value="ZnF_C3H1"/>
    <property type="match status" value="3"/>
</dbReference>
<evidence type="ECO:0000256" key="5">
    <source>
        <dbReference type="PROSITE-ProRule" id="PRU00176"/>
    </source>
</evidence>
<dbReference type="PROSITE" id="PS50102">
    <property type="entry name" value="RRM"/>
    <property type="match status" value="1"/>
</dbReference>
<evidence type="ECO:0000259" key="9">
    <source>
        <dbReference type="PROSITE" id="PS50103"/>
    </source>
</evidence>
<feature type="region of interest" description="Disordered" evidence="7">
    <location>
        <begin position="290"/>
        <end position="321"/>
    </location>
</feature>
<dbReference type="GO" id="GO:0003723">
    <property type="term" value="F:RNA binding"/>
    <property type="evidence" value="ECO:0007669"/>
    <property type="project" value="UniProtKB-UniRule"/>
</dbReference>
<evidence type="ECO:0000259" key="8">
    <source>
        <dbReference type="PROSITE" id="PS50102"/>
    </source>
</evidence>
<evidence type="ECO:0000256" key="4">
    <source>
        <dbReference type="ARBA" id="ARBA00022884"/>
    </source>
</evidence>
<dbReference type="InterPro" id="IPR035979">
    <property type="entry name" value="RBD_domain_sf"/>
</dbReference>
<dbReference type="Proteomes" id="UP000054928">
    <property type="component" value="Unassembled WGS sequence"/>
</dbReference>
<proteinExistence type="predicted"/>
<dbReference type="EMBL" id="CCYD01000442">
    <property type="protein sequence ID" value="CEG39784.1"/>
    <property type="molecule type" value="Genomic_DNA"/>
</dbReference>
<feature type="domain" description="C3H1-type" evidence="9">
    <location>
        <begin position="130"/>
        <end position="153"/>
    </location>
</feature>
<feature type="zinc finger region" description="C3H1-type" evidence="6">
    <location>
        <begin position="97"/>
        <end position="124"/>
    </location>
</feature>
<dbReference type="Pfam" id="PF14608">
    <property type="entry name" value="zf-CCCH_2"/>
    <property type="match status" value="2"/>
</dbReference>
<feature type="domain" description="C3H1-type" evidence="9">
    <location>
        <begin position="169"/>
        <end position="196"/>
    </location>
</feature>
<evidence type="ECO:0000256" key="7">
    <source>
        <dbReference type="SAM" id="MobiDB-lite"/>
    </source>
</evidence>
<dbReference type="PANTHER" id="PTHR48027">
    <property type="entry name" value="HETEROGENEOUS NUCLEAR RIBONUCLEOPROTEIN 87F-RELATED"/>
    <property type="match status" value="1"/>
</dbReference>
<feature type="compositionally biased region" description="Basic and acidic residues" evidence="7">
    <location>
        <begin position="349"/>
        <end position="361"/>
    </location>
</feature>
<reference evidence="11" key="1">
    <citation type="submission" date="2014-09" db="EMBL/GenBank/DDBJ databases">
        <authorList>
            <person name="Sharma Rahul"/>
            <person name="Thines Marco"/>
        </authorList>
    </citation>
    <scope>NUCLEOTIDE SEQUENCE [LARGE SCALE GENOMIC DNA]</scope>
</reference>
<feature type="compositionally biased region" description="Basic and acidic residues" evidence="7">
    <location>
        <begin position="290"/>
        <end position="299"/>
    </location>
</feature>
<accession>A0A0P1AFB9</accession>
<dbReference type="OrthoDB" id="411372at2759"/>
<dbReference type="InterPro" id="IPR012677">
    <property type="entry name" value="Nucleotide-bd_a/b_plait_sf"/>
</dbReference>
<evidence type="ECO:0000313" key="10">
    <source>
        <dbReference type="EMBL" id="CEG39784.1"/>
    </source>
</evidence>
<dbReference type="GeneID" id="36405075"/>
<organism evidence="10 11">
    <name type="scientific">Plasmopara halstedii</name>
    <name type="common">Downy mildew of sunflower</name>
    <dbReference type="NCBI Taxonomy" id="4781"/>
    <lineage>
        <taxon>Eukaryota</taxon>
        <taxon>Sar</taxon>
        <taxon>Stramenopiles</taxon>
        <taxon>Oomycota</taxon>
        <taxon>Peronosporomycetes</taxon>
        <taxon>Peronosporales</taxon>
        <taxon>Peronosporaceae</taxon>
        <taxon>Plasmopara</taxon>
    </lineage>
</organism>